<reference evidence="6 7" key="1">
    <citation type="submission" date="2022-05" db="EMBL/GenBank/DDBJ databases">
        <title>A multi-omics perspective on studying reproductive biology in Daphnia sinensis.</title>
        <authorList>
            <person name="Jia J."/>
        </authorList>
    </citation>
    <scope>NUCLEOTIDE SEQUENCE [LARGE SCALE GENOMIC DNA]</scope>
    <source>
        <strain evidence="6 7">WSL</strain>
    </source>
</reference>
<dbReference type="GO" id="GO:0005634">
    <property type="term" value="C:nucleus"/>
    <property type="evidence" value="ECO:0007669"/>
    <property type="project" value="TreeGrafter"/>
</dbReference>
<feature type="region of interest" description="Disordered" evidence="4">
    <location>
        <begin position="184"/>
        <end position="210"/>
    </location>
</feature>
<feature type="domain" description="Exonuclease" evidence="5">
    <location>
        <begin position="256"/>
        <end position="417"/>
    </location>
</feature>
<evidence type="ECO:0000256" key="1">
    <source>
        <dbReference type="ARBA" id="ARBA00022722"/>
    </source>
</evidence>
<dbReference type="Gene3D" id="3.30.420.10">
    <property type="entry name" value="Ribonuclease H-like superfamily/Ribonuclease H"/>
    <property type="match status" value="1"/>
</dbReference>
<organism evidence="6 7">
    <name type="scientific">Daphnia sinensis</name>
    <dbReference type="NCBI Taxonomy" id="1820382"/>
    <lineage>
        <taxon>Eukaryota</taxon>
        <taxon>Metazoa</taxon>
        <taxon>Ecdysozoa</taxon>
        <taxon>Arthropoda</taxon>
        <taxon>Crustacea</taxon>
        <taxon>Branchiopoda</taxon>
        <taxon>Diplostraca</taxon>
        <taxon>Cladocera</taxon>
        <taxon>Anomopoda</taxon>
        <taxon>Daphniidae</taxon>
        <taxon>Daphnia</taxon>
        <taxon>Daphnia similis group</taxon>
    </lineage>
</organism>
<evidence type="ECO:0000259" key="5">
    <source>
        <dbReference type="SMART" id="SM00479"/>
    </source>
</evidence>
<accession>A0AAD5PVG4</accession>
<protein>
    <recommendedName>
        <fullName evidence="5">Exonuclease domain-containing protein</fullName>
    </recommendedName>
</protein>
<dbReference type="EMBL" id="WJBH02000003">
    <property type="protein sequence ID" value="KAI9560717.1"/>
    <property type="molecule type" value="Genomic_DNA"/>
</dbReference>
<dbReference type="InterPro" id="IPR012337">
    <property type="entry name" value="RNaseH-like_sf"/>
</dbReference>
<dbReference type="PANTHER" id="PTHR12801">
    <property type="entry name" value="RNA EXONUCLEASE REXO1 / RECO3 FAMILY MEMBER-RELATED"/>
    <property type="match status" value="1"/>
</dbReference>
<dbReference type="InterPro" id="IPR034922">
    <property type="entry name" value="REX1-like_exo"/>
</dbReference>
<dbReference type="CDD" id="cd06145">
    <property type="entry name" value="REX1_like"/>
    <property type="match status" value="1"/>
</dbReference>
<keyword evidence="3" id="KW-0269">Exonuclease</keyword>
<dbReference type="GO" id="GO:0004527">
    <property type="term" value="F:exonuclease activity"/>
    <property type="evidence" value="ECO:0007669"/>
    <property type="project" value="UniProtKB-KW"/>
</dbReference>
<dbReference type="GO" id="GO:0003676">
    <property type="term" value="F:nucleic acid binding"/>
    <property type="evidence" value="ECO:0007669"/>
    <property type="project" value="InterPro"/>
</dbReference>
<gene>
    <name evidence="6" type="ORF">GHT06_011667</name>
</gene>
<dbReference type="AlphaFoldDB" id="A0AAD5PVG4"/>
<keyword evidence="2" id="KW-0378">Hydrolase</keyword>
<dbReference type="InterPro" id="IPR047021">
    <property type="entry name" value="REXO1/3/4-like"/>
</dbReference>
<evidence type="ECO:0000256" key="3">
    <source>
        <dbReference type="ARBA" id="ARBA00022839"/>
    </source>
</evidence>
<dbReference type="Proteomes" id="UP000820818">
    <property type="component" value="Linkage Group LG3"/>
</dbReference>
<feature type="compositionally biased region" description="Polar residues" evidence="4">
    <location>
        <begin position="185"/>
        <end position="200"/>
    </location>
</feature>
<sequence>MFNKNGAEMDQGAPPEKRARLSDEEYEALKARLKARKKILQTYPRFKLIMAGVLASLASPKDTRAPLTIKDVQDLILCAVTGEVRHLNRWFLLFQIERISQTTVLVVENVSLSDLEENEECFSKTLEIFEDGVEMMNPKNDGINLSVALAYSPMSNAVKRNMRQVYKSLKEALDDGHVFSDMDCTEQSNQGMEKSTSSDGNQKENLAENNKGCTKTQLMLSALQLITGRYPFPGQGRSLPYRFTKDKYEPVTDNSPMFAVDCEWCQCVDGSIGLARVAIVNENLQPVYHSYVLPDRPIKNYATKWSGITPDLLRGVQKRLCQIQEEIRNLLPPDAILVGHALAGDLKALQLLHPYIIDSSVIFNMTGSRSMASKLQFLSRLFCNRDIQTSRRKGHDPNEDALSTMELVLLKLKNGLDYGDRTRNSMGGWNGPSREKILAVVSNEIFGTGIRDRPHEKLDLQDAILMKFFTFIQNANKSALLITDPAYEKIYRPKTPLHPRLFSCRGAPVKIVQQPEMEKIVTTLESEPNRNLVFVHTAVAKEEENKGHLKKLDQLIVDLHERMPMRGVMIIIFGGKDKSLENGLCMVNVKKPSRDKIVV</sequence>
<dbReference type="InterPro" id="IPR036397">
    <property type="entry name" value="RNaseH_sf"/>
</dbReference>
<feature type="region of interest" description="Disordered" evidence="4">
    <location>
        <begin position="1"/>
        <end position="21"/>
    </location>
</feature>
<dbReference type="SMART" id="SM00479">
    <property type="entry name" value="EXOIII"/>
    <property type="match status" value="1"/>
</dbReference>
<evidence type="ECO:0000256" key="4">
    <source>
        <dbReference type="SAM" id="MobiDB-lite"/>
    </source>
</evidence>
<dbReference type="SUPFAM" id="SSF53098">
    <property type="entry name" value="Ribonuclease H-like"/>
    <property type="match status" value="1"/>
</dbReference>
<proteinExistence type="predicted"/>
<evidence type="ECO:0000313" key="6">
    <source>
        <dbReference type="EMBL" id="KAI9560717.1"/>
    </source>
</evidence>
<keyword evidence="1" id="KW-0540">Nuclease</keyword>
<name>A0AAD5PVG4_9CRUS</name>
<evidence type="ECO:0000313" key="7">
    <source>
        <dbReference type="Proteomes" id="UP000820818"/>
    </source>
</evidence>
<dbReference type="PANTHER" id="PTHR12801:SF82">
    <property type="entry name" value="RNA EXONUCLEASE 5"/>
    <property type="match status" value="1"/>
</dbReference>
<comment type="caution">
    <text evidence="6">The sequence shown here is derived from an EMBL/GenBank/DDBJ whole genome shotgun (WGS) entry which is preliminary data.</text>
</comment>
<evidence type="ECO:0000256" key="2">
    <source>
        <dbReference type="ARBA" id="ARBA00022801"/>
    </source>
</evidence>
<dbReference type="InterPro" id="IPR013520">
    <property type="entry name" value="Ribonucl_H"/>
</dbReference>
<keyword evidence="7" id="KW-1185">Reference proteome</keyword>